<keyword evidence="3" id="KW-1133">Transmembrane helix</keyword>
<name>A0A0B2X3Y1_METAS</name>
<dbReference type="GO" id="GO:0043386">
    <property type="term" value="P:mycotoxin biosynthetic process"/>
    <property type="evidence" value="ECO:0007669"/>
    <property type="project" value="InterPro"/>
</dbReference>
<dbReference type="InterPro" id="IPR021765">
    <property type="entry name" value="UstYa-like"/>
</dbReference>
<dbReference type="HOGENOM" id="CLU_042941_1_1_1"/>
<keyword evidence="5" id="KW-1185">Reference proteome</keyword>
<gene>
    <name evidence="4" type="ORF">MAM_01241</name>
</gene>
<feature type="compositionally biased region" description="Basic and acidic residues" evidence="2">
    <location>
        <begin position="259"/>
        <end position="280"/>
    </location>
</feature>
<sequence>MLWRQRYKPLRQGGRHASHGDAQLDHDDARPAEDAALARARRTIYVLVSVLALTTVLLAVLLVARRGQPCSPDPSSFFDLRADVPVAIAHDGRAIDDAMWDSPEYDWYLGWVALQNDEAESKGLPTAMRWPWDSSRSIYILHGFHSLHCVFVLRDAIMQYHGRRPQAWPYGHVTHCLHVLREDVVCAADDTPRYTGRLHAQENETVVESGIGQLRMCRDWNELRRHAMDNSACYYRPPDHYVPLLDRYKRCPDGSTPWEKGRGDKERQERTRSKGGDVSV</sequence>
<comment type="caution">
    <text evidence="4">The sequence shown here is derived from an EMBL/GenBank/DDBJ whole genome shotgun (WGS) entry which is preliminary data.</text>
</comment>
<feature type="compositionally biased region" description="Basic residues" evidence="2">
    <location>
        <begin position="8"/>
        <end position="17"/>
    </location>
</feature>
<feature type="region of interest" description="Disordered" evidence="2">
    <location>
        <begin position="252"/>
        <end position="280"/>
    </location>
</feature>
<protein>
    <recommendedName>
        <fullName evidence="6">DUF3328 domain protein</fullName>
    </recommendedName>
</protein>
<dbReference type="Pfam" id="PF11807">
    <property type="entry name" value="UstYa"/>
    <property type="match status" value="1"/>
</dbReference>
<evidence type="ECO:0000256" key="1">
    <source>
        <dbReference type="ARBA" id="ARBA00035112"/>
    </source>
</evidence>
<dbReference type="PANTHER" id="PTHR33365:SF6">
    <property type="entry name" value="OXIDASE USTYA"/>
    <property type="match status" value="1"/>
</dbReference>
<dbReference type="RefSeq" id="XP_040681528.1">
    <property type="nucleotide sequence ID" value="XM_040820040.1"/>
</dbReference>
<feature type="region of interest" description="Disordered" evidence="2">
    <location>
        <begin position="8"/>
        <end position="28"/>
    </location>
</feature>
<evidence type="ECO:0000256" key="2">
    <source>
        <dbReference type="SAM" id="MobiDB-lite"/>
    </source>
</evidence>
<dbReference type="EMBL" id="AZHE01000002">
    <property type="protein sequence ID" value="KHO00463.1"/>
    <property type="molecule type" value="Genomic_DNA"/>
</dbReference>
<keyword evidence="3" id="KW-0812">Transmembrane</keyword>
<feature type="transmembrane region" description="Helical" evidence="3">
    <location>
        <begin position="44"/>
        <end position="64"/>
    </location>
</feature>
<dbReference type="PANTHER" id="PTHR33365">
    <property type="entry name" value="YALI0B05434P"/>
    <property type="match status" value="1"/>
</dbReference>
<dbReference type="GeneID" id="63735696"/>
<proteinExistence type="inferred from homology"/>
<keyword evidence="3" id="KW-0472">Membrane</keyword>
<dbReference type="OrthoDB" id="3687641at2759"/>
<comment type="similarity">
    <text evidence="1">Belongs to the ustYa family.</text>
</comment>
<evidence type="ECO:0000313" key="5">
    <source>
        <dbReference type="Proteomes" id="UP000030816"/>
    </source>
</evidence>
<dbReference type="Proteomes" id="UP000030816">
    <property type="component" value="Unassembled WGS sequence"/>
</dbReference>
<feature type="compositionally biased region" description="Basic and acidic residues" evidence="2">
    <location>
        <begin position="18"/>
        <end position="28"/>
    </location>
</feature>
<accession>A0A0B2X3Y1</accession>
<evidence type="ECO:0000313" key="4">
    <source>
        <dbReference type="EMBL" id="KHO00463.1"/>
    </source>
</evidence>
<evidence type="ECO:0000256" key="3">
    <source>
        <dbReference type="SAM" id="Phobius"/>
    </source>
</evidence>
<evidence type="ECO:0008006" key="6">
    <source>
        <dbReference type="Google" id="ProtNLM"/>
    </source>
</evidence>
<dbReference type="AlphaFoldDB" id="A0A0B2X3Y1"/>
<reference evidence="4 5" key="1">
    <citation type="journal article" date="2014" name="Proc. Natl. Acad. Sci. U.S.A.">
        <title>Trajectory and genomic determinants of fungal-pathogen speciation and host adaptation.</title>
        <authorList>
            <person name="Hu X."/>
            <person name="Xiao G."/>
            <person name="Zheng P."/>
            <person name="Shang Y."/>
            <person name="Su Y."/>
            <person name="Zhang X."/>
            <person name="Liu X."/>
            <person name="Zhan S."/>
            <person name="St Leger R.J."/>
            <person name="Wang C."/>
        </authorList>
    </citation>
    <scope>NUCLEOTIDE SEQUENCE [LARGE SCALE GENOMIC DNA]</scope>
    <source>
        <strain evidence="4 5">ARSEF 1941</strain>
    </source>
</reference>
<organism evidence="4 5">
    <name type="scientific">Metarhizium album (strain ARSEF 1941)</name>
    <dbReference type="NCBI Taxonomy" id="1081103"/>
    <lineage>
        <taxon>Eukaryota</taxon>
        <taxon>Fungi</taxon>
        <taxon>Dikarya</taxon>
        <taxon>Ascomycota</taxon>
        <taxon>Pezizomycotina</taxon>
        <taxon>Sordariomycetes</taxon>
        <taxon>Hypocreomycetidae</taxon>
        <taxon>Hypocreales</taxon>
        <taxon>Clavicipitaceae</taxon>
        <taxon>Metarhizium</taxon>
    </lineage>
</organism>